<name>A0A017SU49_9BACT</name>
<dbReference type="RefSeq" id="WP_156041665.1">
    <property type="nucleotide sequence ID" value="NZ_ASRX01000133.1"/>
</dbReference>
<comment type="caution">
    <text evidence="1">The sequence shown here is derived from an EMBL/GenBank/DDBJ whole genome shotgun (WGS) entry which is preliminary data.</text>
</comment>
<dbReference type="Proteomes" id="UP000019678">
    <property type="component" value="Unassembled WGS sequence"/>
</dbReference>
<dbReference type="AlphaFoldDB" id="A0A017SU49"/>
<reference evidence="1 2" key="1">
    <citation type="submission" date="2013-05" db="EMBL/GenBank/DDBJ databases">
        <title>Genome assembly of Chondromyces apiculatus DSM 436.</title>
        <authorList>
            <person name="Sharma G."/>
            <person name="Khatri I."/>
            <person name="Kaur C."/>
            <person name="Mayilraj S."/>
            <person name="Subramanian S."/>
        </authorList>
    </citation>
    <scope>NUCLEOTIDE SEQUENCE [LARGE SCALE GENOMIC DNA]</scope>
    <source>
        <strain evidence="1 2">DSM 436</strain>
    </source>
</reference>
<dbReference type="OrthoDB" id="5481789at2"/>
<organism evidence="1 2">
    <name type="scientific">Chondromyces apiculatus DSM 436</name>
    <dbReference type="NCBI Taxonomy" id="1192034"/>
    <lineage>
        <taxon>Bacteria</taxon>
        <taxon>Pseudomonadati</taxon>
        <taxon>Myxococcota</taxon>
        <taxon>Polyangia</taxon>
        <taxon>Polyangiales</taxon>
        <taxon>Polyangiaceae</taxon>
        <taxon>Chondromyces</taxon>
    </lineage>
</organism>
<gene>
    <name evidence="1" type="ORF">CAP_1361</name>
</gene>
<evidence type="ECO:0000313" key="2">
    <source>
        <dbReference type="Proteomes" id="UP000019678"/>
    </source>
</evidence>
<protein>
    <submittedName>
        <fullName evidence="1">Cell wall/surface repeat protein</fullName>
    </submittedName>
</protein>
<proteinExistence type="predicted"/>
<evidence type="ECO:0000313" key="1">
    <source>
        <dbReference type="EMBL" id="EYF00110.1"/>
    </source>
</evidence>
<dbReference type="EMBL" id="ASRX01000133">
    <property type="protein sequence ID" value="EYF00110.1"/>
    <property type="molecule type" value="Genomic_DNA"/>
</dbReference>
<accession>A0A017SU49</accession>
<sequence length="299" mass="31351">METDGHLALARGEVVEHLRNVEEGVEQSFSFAERPAGEGDLDVRVHVSGQEYAGETPLGHHFVDPATGIGLRYGRATWIDGRGETASLPVRYGNGELTITVPEELVEGSAYPAVLDPIVSPELGVDSPIYRLASGDQMAPDIAFDGTNYLVVWNAPDCLASNTTPYEIRGVRVSPAGTLLDPTVGRLLHTATAYGSTPVENVDLAFGGTNYLVVWNGNVDLYGMRVDTSATALGAFPISKLTNVTELLPCTSADGCTNGACSGIAVVCTALDECHLPGAQLGARSGSPPPCAGRRIPSS</sequence>
<keyword evidence="2" id="KW-1185">Reference proteome</keyword>